<keyword evidence="15" id="KW-1185">Reference proteome</keyword>
<gene>
    <name evidence="14" type="ORF">IJ22_51470</name>
</gene>
<dbReference type="STRING" id="162209.IJ22_51470"/>
<dbReference type="InterPro" id="IPR003710">
    <property type="entry name" value="ApbA"/>
</dbReference>
<dbReference type="RefSeq" id="WP_054818426.1">
    <property type="nucleotide sequence ID" value="NZ_BJCS01000016.1"/>
</dbReference>
<sequence length="314" mass="34003">MRIAVAGAGAMGCRFGSMLHRSGQSVILIDRWRNHIEAIQTNGLRVIHEGGTSTYRLEAVTDFTTVGVADLVMVFTKAMHTQAVVEQALPIMGPHTQVLTLQNGLGNLEAVTSYVPRERVIVGVTNFGTELVAPGVIRALGSGETVMMSAHGQITEALQQICGMMNEAGLHVSIEPDVMSIVWKKVAFNAVYNPLAALTRLKASDIGGYERFDELVNGILDEIVTVAKAEQVDIEKEDIIAAIQGVLDPAMSGEHLTSMLQDVLAQRATEIAFLNGAIVDKAGKYGIAVPYNTLLTHLIRMLESTYEKRIEVLH</sequence>
<evidence type="ECO:0000313" key="14">
    <source>
        <dbReference type="EMBL" id="ALS25406.1"/>
    </source>
</evidence>
<accession>A0A0U2WG94</accession>
<dbReference type="NCBIfam" id="TIGR00745">
    <property type="entry name" value="apbA_panE"/>
    <property type="match status" value="1"/>
</dbReference>
<dbReference type="Proteomes" id="UP000061660">
    <property type="component" value="Chromosome"/>
</dbReference>
<evidence type="ECO:0000256" key="1">
    <source>
        <dbReference type="ARBA" id="ARBA00002919"/>
    </source>
</evidence>
<evidence type="ECO:0000256" key="5">
    <source>
        <dbReference type="ARBA" id="ARBA00019465"/>
    </source>
</evidence>
<name>A0A0U2WG94_9BACL</name>
<dbReference type="Pfam" id="PF08546">
    <property type="entry name" value="ApbA_C"/>
    <property type="match status" value="1"/>
</dbReference>
<dbReference type="PANTHER" id="PTHR43765">
    <property type="entry name" value="2-DEHYDROPANTOATE 2-REDUCTASE-RELATED"/>
    <property type="match status" value="1"/>
</dbReference>
<organism evidence="14 15">
    <name type="scientific">Paenibacillus naphthalenovorans</name>
    <dbReference type="NCBI Taxonomy" id="162209"/>
    <lineage>
        <taxon>Bacteria</taxon>
        <taxon>Bacillati</taxon>
        <taxon>Bacillota</taxon>
        <taxon>Bacilli</taxon>
        <taxon>Bacillales</taxon>
        <taxon>Paenibacillaceae</taxon>
        <taxon>Paenibacillus</taxon>
    </lineage>
</organism>
<dbReference type="Gene3D" id="3.40.50.720">
    <property type="entry name" value="NAD(P)-binding Rossmann-like Domain"/>
    <property type="match status" value="1"/>
</dbReference>
<evidence type="ECO:0000256" key="11">
    <source>
        <dbReference type="RuleBase" id="RU362068"/>
    </source>
</evidence>
<keyword evidence="8 11" id="KW-0560">Oxidoreductase</keyword>
<evidence type="ECO:0000256" key="6">
    <source>
        <dbReference type="ARBA" id="ARBA00022655"/>
    </source>
</evidence>
<comment type="pathway">
    <text evidence="2 11">Cofactor biosynthesis; (R)-pantothenate biosynthesis; (R)-pantoate from 3-methyl-2-oxobutanoate: step 2/2.</text>
</comment>
<evidence type="ECO:0000313" key="15">
    <source>
        <dbReference type="Proteomes" id="UP000061660"/>
    </source>
</evidence>
<keyword evidence="6 11" id="KW-0566">Pantothenate biosynthesis</keyword>
<dbReference type="OrthoDB" id="9793586at2"/>
<proteinExistence type="inferred from homology"/>
<comment type="catalytic activity">
    <reaction evidence="10 11">
        <text>(R)-pantoate + NADP(+) = 2-dehydropantoate + NADPH + H(+)</text>
        <dbReference type="Rhea" id="RHEA:16233"/>
        <dbReference type="ChEBI" id="CHEBI:11561"/>
        <dbReference type="ChEBI" id="CHEBI:15378"/>
        <dbReference type="ChEBI" id="CHEBI:15980"/>
        <dbReference type="ChEBI" id="CHEBI:57783"/>
        <dbReference type="ChEBI" id="CHEBI:58349"/>
        <dbReference type="EC" id="1.1.1.169"/>
    </reaction>
</comment>
<dbReference type="PANTHER" id="PTHR43765:SF2">
    <property type="entry name" value="2-DEHYDROPANTOATE 2-REDUCTASE"/>
    <property type="match status" value="1"/>
</dbReference>
<dbReference type="InterPro" id="IPR013332">
    <property type="entry name" value="KPR_N"/>
</dbReference>
<evidence type="ECO:0000256" key="7">
    <source>
        <dbReference type="ARBA" id="ARBA00022857"/>
    </source>
</evidence>
<dbReference type="SUPFAM" id="SSF51735">
    <property type="entry name" value="NAD(P)-binding Rossmann-fold domains"/>
    <property type="match status" value="1"/>
</dbReference>
<dbReference type="FunFam" id="1.10.1040.10:FF:000017">
    <property type="entry name" value="2-dehydropantoate 2-reductase"/>
    <property type="match status" value="1"/>
</dbReference>
<evidence type="ECO:0000256" key="3">
    <source>
        <dbReference type="ARBA" id="ARBA00007870"/>
    </source>
</evidence>
<comment type="similarity">
    <text evidence="3 11">Belongs to the ketopantoate reductase family.</text>
</comment>
<dbReference type="InterPro" id="IPR050838">
    <property type="entry name" value="Ketopantoate_reductase"/>
</dbReference>
<dbReference type="AlphaFoldDB" id="A0A0U2WG94"/>
<reference evidence="15" key="1">
    <citation type="submission" date="2015-12" db="EMBL/GenBank/DDBJ databases">
        <title>Complete genome sequences of two moderately thermophilic Paenibacillus species.</title>
        <authorList>
            <person name="Butler R.III."/>
            <person name="Wang J."/>
            <person name="Stark B.C."/>
            <person name="Pombert J.-F."/>
        </authorList>
    </citation>
    <scope>NUCLEOTIDE SEQUENCE [LARGE SCALE GENOMIC DNA]</scope>
    <source>
        <strain evidence="15">32O-Y</strain>
    </source>
</reference>
<evidence type="ECO:0000256" key="9">
    <source>
        <dbReference type="ARBA" id="ARBA00032024"/>
    </source>
</evidence>
<dbReference type="EMBL" id="CP013652">
    <property type="protein sequence ID" value="ALS25406.1"/>
    <property type="molecule type" value="Genomic_DNA"/>
</dbReference>
<evidence type="ECO:0000256" key="4">
    <source>
        <dbReference type="ARBA" id="ARBA00013014"/>
    </source>
</evidence>
<evidence type="ECO:0000256" key="2">
    <source>
        <dbReference type="ARBA" id="ARBA00004994"/>
    </source>
</evidence>
<dbReference type="InterPro" id="IPR013752">
    <property type="entry name" value="KPA_reductase"/>
</dbReference>
<evidence type="ECO:0000256" key="10">
    <source>
        <dbReference type="ARBA" id="ARBA00048793"/>
    </source>
</evidence>
<dbReference type="GO" id="GO:0008677">
    <property type="term" value="F:2-dehydropantoate 2-reductase activity"/>
    <property type="evidence" value="ECO:0007669"/>
    <property type="project" value="UniProtKB-EC"/>
</dbReference>
<dbReference type="KEGG" id="pnp:IJ22_51470"/>
<dbReference type="GO" id="GO:0015940">
    <property type="term" value="P:pantothenate biosynthetic process"/>
    <property type="evidence" value="ECO:0007669"/>
    <property type="project" value="UniProtKB-UniPathway"/>
</dbReference>
<dbReference type="EC" id="1.1.1.169" evidence="4 11"/>
<dbReference type="SUPFAM" id="SSF48179">
    <property type="entry name" value="6-phosphogluconate dehydrogenase C-terminal domain-like"/>
    <property type="match status" value="1"/>
</dbReference>
<dbReference type="InterPro" id="IPR036291">
    <property type="entry name" value="NAD(P)-bd_dom_sf"/>
</dbReference>
<keyword evidence="7 11" id="KW-0521">NADP</keyword>
<dbReference type="InterPro" id="IPR013328">
    <property type="entry name" value="6PGD_dom2"/>
</dbReference>
<feature type="domain" description="Ketopantoate reductase C-terminal" evidence="13">
    <location>
        <begin position="177"/>
        <end position="303"/>
    </location>
</feature>
<dbReference type="InterPro" id="IPR008927">
    <property type="entry name" value="6-PGluconate_DH-like_C_sf"/>
</dbReference>
<reference evidence="14 15" key="2">
    <citation type="journal article" date="2016" name="Genome Announc.">
        <title>Complete Genome Sequences of Two Interactive Moderate Thermophiles, Paenibacillus napthalenovorans 32O-Y and Paenibacillus sp. 32O-W.</title>
        <authorList>
            <person name="Butler R.R.III."/>
            <person name="Wang J."/>
            <person name="Stark B.C."/>
            <person name="Pombert J.F."/>
        </authorList>
    </citation>
    <scope>NUCLEOTIDE SEQUENCE [LARGE SCALE GENOMIC DNA]</scope>
    <source>
        <strain evidence="14 15">32O-Y</strain>
    </source>
</reference>
<dbReference type="Pfam" id="PF02558">
    <property type="entry name" value="ApbA"/>
    <property type="match status" value="1"/>
</dbReference>
<evidence type="ECO:0000259" key="13">
    <source>
        <dbReference type="Pfam" id="PF08546"/>
    </source>
</evidence>
<protein>
    <recommendedName>
        <fullName evidence="5 11">2-dehydropantoate 2-reductase</fullName>
        <ecNumber evidence="4 11">1.1.1.169</ecNumber>
    </recommendedName>
    <alternativeName>
        <fullName evidence="9 11">Ketopantoate reductase</fullName>
    </alternativeName>
</protein>
<comment type="function">
    <text evidence="1 11">Catalyzes the NADPH-dependent reduction of ketopantoate into pantoic acid.</text>
</comment>
<dbReference type="UniPathway" id="UPA00028">
    <property type="reaction ID" value="UER00004"/>
</dbReference>
<dbReference type="Gene3D" id="1.10.1040.10">
    <property type="entry name" value="N-(1-d-carboxylethyl)-l-norvaline Dehydrogenase, domain 2"/>
    <property type="match status" value="1"/>
</dbReference>
<evidence type="ECO:0000259" key="12">
    <source>
        <dbReference type="Pfam" id="PF02558"/>
    </source>
</evidence>
<feature type="domain" description="Ketopantoate reductase N-terminal" evidence="12">
    <location>
        <begin position="3"/>
        <end position="147"/>
    </location>
</feature>
<dbReference type="PATRIC" id="fig|162209.4.peg.5442"/>
<dbReference type="GO" id="GO:0005737">
    <property type="term" value="C:cytoplasm"/>
    <property type="evidence" value="ECO:0007669"/>
    <property type="project" value="TreeGrafter"/>
</dbReference>
<dbReference type="GO" id="GO:0050661">
    <property type="term" value="F:NADP binding"/>
    <property type="evidence" value="ECO:0007669"/>
    <property type="project" value="TreeGrafter"/>
</dbReference>
<evidence type="ECO:0000256" key="8">
    <source>
        <dbReference type="ARBA" id="ARBA00023002"/>
    </source>
</evidence>